<dbReference type="Proteomes" id="UP001501822">
    <property type="component" value="Unassembled WGS sequence"/>
</dbReference>
<organism evidence="1 2">
    <name type="scientific">Actinoallomurus spadix</name>
    <dbReference type="NCBI Taxonomy" id="79912"/>
    <lineage>
        <taxon>Bacteria</taxon>
        <taxon>Bacillati</taxon>
        <taxon>Actinomycetota</taxon>
        <taxon>Actinomycetes</taxon>
        <taxon>Streptosporangiales</taxon>
        <taxon>Thermomonosporaceae</taxon>
        <taxon>Actinoallomurus</taxon>
    </lineage>
</organism>
<protein>
    <recommendedName>
        <fullName evidence="3">Plectin</fullName>
    </recommendedName>
</protein>
<sequence>MVLGRKVSPEVAERHAADKELAAGLRDRLAAAQDAEREFHAAQVEGRSLDELRPLAVAYDRALYAALLAAEAAQRVAMGPKTYEHGDAKERRAAQIAARKARAKASVRPYINEVDRLRTMREAHKLAVRTTPPAHV</sequence>
<proteinExistence type="predicted"/>
<comment type="caution">
    <text evidence="1">The sequence shown here is derived from an EMBL/GenBank/DDBJ whole genome shotgun (WGS) entry which is preliminary data.</text>
</comment>
<reference evidence="2" key="1">
    <citation type="journal article" date="2019" name="Int. J. Syst. Evol. Microbiol.">
        <title>The Global Catalogue of Microorganisms (GCM) 10K type strain sequencing project: providing services to taxonomists for standard genome sequencing and annotation.</title>
        <authorList>
            <consortium name="The Broad Institute Genomics Platform"/>
            <consortium name="The Broad Institute Genome Sequencing Center for Infectious Disease"/>
            <person name="Wu L."/>
            <person name="Ma J."/>
        </authorList>
    </citation>
    <scope>NUCLEOTIDE SEQUENCE [LARGE SCALE GENOMIC DNA]</scope>
    <source>
        <strain evidence="2">JCM 3146</strain>
    </source>
</reference>
<keyword evidence="2" id="KW-1185">Reference proteome</keyword>
<evidence type="ECO:0000313" key="2">
    <source>
        <dbReference type="Proteomes" id="UP001501822"/>
    </source>
</evidence>
<accession>A0ABP3GFH8</accession>
<evidence type="ECO:0008006" key="3">
    <source>
        <dbReference type="Google" id="ProtNLM"/>
    </source>
</evidence>
<dbReference type="RefSeq" id="WP_252798726.1">
    <property type="nucleotide sequence ID" value="NZ_BAAABM010000029.1"/>
</dbReference>
<name>A0ABP3GFH8_9ACTN</name>
<gene>
    <name evidence="1" type="ORF">GCM10010151_35050</name>
</gene>
<dbReference type="EMBL" id="BAAABM010000029">
    <property type="protein sequence ID" value="GAA0342457.1"/>
    <property type="molecule type" value="Genomic_DNA"/>
</dbReference>
<evidence type="ECO:0000313" key="1">
    <source>
        <dbReference type="EMBL" id="GAA0342457.1"/>
    </source>
</evidence>